<dbReference type="Pfam" id="PF02979">
    <property type="entry name" value="NHase_alpha"/>
    <property type="match status" value="1"/>
</dbReference>
<dbReference type="EMBL" id="JAALHA020000010">
    <property type="protein sequence ID" value="MDR9897033.1"/>
    <property type="molecule type" value="Genomic_DNA"/>
</dbReference>
<dbReference type="Gene3D" id="3.90.330.10">
    <property type="entry name" value="Nitrile hydratase alpha /Thiocyanate hydrolase gamma"/>
    <property type="match status" value="1"/>
</dbReference>
<feature type="domain" description="Nitrile hydratase alpha/Thiocyanate hydrolase gamma" evidence="2">
    <location>
        <begin position="39"/>
        <end position="86"/>
    </location>
</feature>
<dbReference type="InterPro" id="IPR036648">
    <property type="entry name" value="CN_Hdrase_a/SCN_Hdrase_g_sf"/>
</dbReference>
<dbReference type="InterPro" id="IPR004232">
    <property type="entry name" value="CN_Hdrtase_a/SCN_Hdrlase_g"/>
</dbReference>
<proteinExistence type="predicted"/>
<evidence type="ECO:0000259" key="2">
    <source>
        <dbReference type="Pfam" id="PF02979"/>
    </source>
</evidence>
<keyword evidence="4" id="KW-1185">Reference proteome</keyword>
<evidence type="ECO:0000256" key="1">
    <source>
        <dbReference type="ARBA" id="ARBA00022723"/>
    </source>
</evidence>
<sequence length="118" mass="13225">MSEQNQPKTRREIEAHIIAQAWKDNAYKQELLNNSKTVVEKEFGVQIPEEIKVQVLEENPTNLYFVLPMRPEIPGQELSDEQLEAIAGGVDLTTPKISAAVLSGTIAYASYAVSLRFH</sequence>
<comment type="caution">
    <text evidence="3">The sequence shown here is derived from an EMBL/GenBank/DDBJ whole genome shotgun (WGS) entry which is preliminary data.</text>
</comment>
<dbReference type="Proteomes" id="UP000667802">
    <property type="component" value="Unassembled WGS sequence"/>
</dbReference>
<dbReference type="RefSeq" id="WP_208346022.1">
    <property type="nucleotide sequence ID" value="NZ_CAWQFN010000824.1"/>
</dbReference>
<evidence type="ECO:0000313" key="4">
    <source>
        <dbReference type="Proteomes" id="UP000667802"/>
    </source>
</evidence>
<reference evidence="4" key="1">
    <citation type="journal article" date="2021" name="Science">
        <title>Hunting the eagle killer: A cyanobacterial neurotoxin causes vacuolar myelinopathy.</title>
        <authorList>
            <person name="Breinlinger S."/>
            <person name="Phillips T.J."/>
            <person name="Haram B.N."/>
            <person name="Mares J."/>
            <person name="Martinez Yerena J.A."/>
            <person name="Hrouzek P."/>
            <person name="Sobotka R."/>
            <person name="Henderson W.M."/>
            <person name="Schmieder P."/>
            <person name="Williams S.M."/>
            <person name="Lauderdale J.D."/>
            <person name="Wilde H.D."/>
            <person name="Gerrin W."/>
            <person name="Kust A."/>
            <person name="Washington J.W."/>
            <person name="Wagner C."/>
            <person name="Geier B."/>
            <person name="Liebeke M."/>
            <person name="Enke H."/>
            <person name="Niedermeyer T.H.J."/>
            <person name="Wilde S.B."/>
        </authorList>
    </citation>
    <scope>NUCLEOTIDE SEQUENCE [LARGE SCALE GENOMIC DNA]</scope>
    <source>
        <strain evidence="4">Thurmond2011</strain>
    </source>
</reference>
<dbReference type="AlphaFoldDB" id="A0AAP5MBE6"/>
<evidence type="ECO:0000313" key="3">
    <source>
        <dbReference type="EMBL" id="MDR9897033.1"/>
    </source>
</evidence>
<dbReference type="NCBIfam" id="TIGR03793">
    <property type="entry name" value="leader_NHLP"/>
    <property type="match status" value="1"/>
</dbReference>
<keyword evidence="1" id="KW-0479">Metal-binding</keyword>
<protein>
    <submittedName>
        <fullName evidence="3">NHLP leader peptide family RiPP</fullName>
    </submittedName>
</protein>
<organism evidence="3 4">
    <name type="scientific">Aetokthonos hydrillicola Thurmond2011</name>
    <dbReference type="NCBI Taxonomy" id="2712845"/>
    <lineage>
        <taxon>Bacteria</taxon>
        <taxon>Bacillati</taxon>
        <taxon>Cyanobacteriota</taxon>
        <taxon>Cyanophyceae</taxon>
        <taxon>Nostocales</taxon>
        <taxon>Hapalosiphonaceae</taxon>
        <taxon>Aetokthonos</taxon>
    </lineage>
</organism>
<dbReference type="InterPro" id="IPR022513">
    <property type="entry name" value="TOMM_pelo"/>
</dbReference>
<accession>A0AAP5MBE6</accession>
<dbReference type="SUPFAM" id="SSF56209">
    <property type="entry name" value="Nitrile hydratase alpha chain"/>
    <property type="match status" value="1"/>
</dbReference>
<gene>
    <name evidence="3" type="ORF">G7B40_021035</name>
</gene>
<dbReference type="GO" id="GO:0003824">
    <property type="term" value="F:catalytic activity"/>
    <property type="evidence" value="ECO:0007669"/>
    <property type="project" value="InterPro"/>
</dbReference>
<dbReference type="GO" id="GO:0046914">
    <property type="term" value="F:transition metal ion binding"/>
    <property type="evidence" value="ECO:0007669"/>
    <property type="project" value="InterPro"/>
</dbReference>
<name>A0AAP5MBE6_9CYAN</name>